<organism evidence="1 2">
    <name type="scientific">Arthrobacter nitrophenolicus</name>
    <dbReference type="NCBI Taxonomy" id="683150"/>
    <lineage>
        <taxon>Bacteria</taxon>
        <taxon>Bacillati</taxon>
        <taxon>Actinomycetota</taxon>
        <taxon>Actinomycetes</taxon>
        <taxon>Micrococcales</taxon>
        <taxon>Micrococcaceae</taxon>
        <taxon>Arthrobacter</taxon>
    </lineage>
</organism>
<keyword evidence="2" id="KW-1185">Reference proteome</keyword>
<comment type="caution">
    <text evidence="1">The sequence shown here is derived from an EMBL/GenBank/DDBJ whole genome shotgun (WGS) entry which is preliminary data.</text>
</comment>
<proteinExistence type="predicted"/>
<name>A0ACC6TA55_9MICC</name>
<protein>
    <submittedName>
        <fullName evidence="1">Uncharacterized protein</fullName>
    </submittedName>
</protein>
<sequence length="114" mass="12953">MTDQDVEIAQTVEDAGTLEVRHTPVWEVKHKLEQNPDEMVHFVCCRDVVWRKALCGYEETEMTIATQIKVLCTMCVEVMTAKSGVPWDGNCPVDDQPCPNEETVDKIIDERTAQ</sequence>
<reference evidence="1" key="1">
    <citation type="submission" date="2024-06" db="EMBL/GenBank/DDBJ databases">
        <title>Genomic Encyclopedia of Type Strains, Phase IV (KMG-IV): sequencing the most valuable type-strain genomes for metagenomic binning, comparative biology and taxonomic classification.</title>
        <authorList>
            <person name="Goeker M."/>
        </authorList>
    </citation>
    <scope>NUCLEOTIDE SEQUENCE</scope>
    <source>
        <strain evidence="1">SJCon</strain>
    </source>
</reference>
<gene>
    <name evidence="1" type="ORF">ABIC98_000214</name>
</gene>
<evidence type="ECO:0000313" key="2">
    <source>
        <dbReference type="Proteomes" id="UP001549207"/>
    </source>
</evidence>
<evidence type="ECO:0000313" key="1">
    <source>
        <dbReference type="EMBL" id="MET3770590.1"/>
    </source>
</evidence>
<dbReference type="Proteomes" id="UP001549207">
    <property type="component" value="Unassembled WGS sequence"/>
</dbReference>
<dbReference type="EMBL" id="JBEPNJ010000001">
    <property type="protein sequence ID" value="MET3770590.1"/>
    <property type="molecule type" value="Genomic_DNA"/>
</dbReference>
<accession>A0ACC6TA55</accession>